<organism evidence="2 3">
    <name type="scientific">Caldithrix abyssi DSM 13497</name>
    <dbReference type="NCBI Taxonomy" id="880073"/>
    <lineage>
        <taxon>Bacteria</taxon>
        <taxon>Pseudomonadati</taxon>
        <taxon>Calditrichota</taxon>
        <taxon>Calditrichia</taxon>
        <taxon>Calditrichales</taxon>
        <taxon>Calditrichaceae</taxon>
        <taxon>Caldithrix</taxon>
    </lineage>
</organism>
<name>H1XPX7_CALAY</name>
<accession>H1XPX7</accession>
<reference evidence="2 3" key="1">
    <citation type="submission" date="2011-09" db="EMBL/GenBank/DDBJ databases">
        <title>The permanent draft genome of Caldithrix abyssi DSM 13497.</title>
        <authorList>
            <consortium name="US DOE Joint Genome Institute (JGI-PGF)"/>
            <person name="Lucas S."/>
            <person name="Han J."/>
            <person name="Lapidus A."/>
            <person name="Bruce D."/>
            <person name="Goodwin L."/>
            <person name="Pitluck S."/>
            <person name="Peters L."/>
            <person name="Kyrpides N."/>
            <person name="Mavromatis K."/>
            <person name="Ivanova N."/>
            <person name="Mikhailova N."/>
            <person name="Chertkov O."/>
            <person name="Detter J.C."/>
            <person name="Tapia R."/>
            <person name="Han C."/>
            <person name="Land M."/>
            <person name="Hauser L."/>
            <person name="Markowitz V."/>
            <person name="Cheng J.-F."/>
            <person name="Hugenholtz P."/>
            <person name="Woyke T."/>
            <person name="Wu D."/>
            <person name="Spring S."/>
            <person name="Brambilla E."/>
            <person name="Klenk H.-P."/>
            <person name="Eisen J.A."/>
        </authorList>
    </citation>
    <scope>NUCLEOTIDE SEQUENCE [LARGE SCALE GENOMIC DNA]</scope>
    <source>
        <strain evidence="2 3">DSM 13497</strain>
    </source>
</reference>
<dbReference type="HOGENOM" id="CLU_2421393_0_0_0"/>
<dbReference type="KEGG" id="caby:Cabys_3622"/>
<evidence type="ECO:0000313" key="1">
    <source>
        <dbReference type="EMBL" id="APF20368.1"/>
    </source>
</evidence>
<dbReference type="InParanoid" id="H1XPX7"/>
<reference evidence="1 4" key="2">
    <citation type="submission" date="2016-11" db="EMBL/GenBank/DDBJ databases">
        <title>Genomic analysis of Caldithrix abyssi and proposal of a novel bacterial phylum Caldithrichaeota.</title>
        <authorList>
            <person name="Kublanov I."/>
            <person name="Sigalova O."/>
            <person name="Gavrilov S."/>
            <person name="Lebedinsky A."/>
            <person name="Ivanova N."/>
            <person name="Daum C."/>
            <person name="Reddy T."/>
            <person name="Klenk H.P."/>
            <person name="Goker M."/>
            <person name="Reva O."/>
            <person name="Miroshnichenko M."/>
            <person name="Kyprides N."/>
            <person name="Woyke T."/>
            <person name="Gelfand M."/>
        </authorList>
    </citation>
    <scope>NUCLEOTIDE SEQUENCE [LARGE SCALE GENOMIC DNA]</scope>
    <source>
        <strain evidence="1 4">LF13</strain>
    </source>
</reference>
<proteinExistence type="predicted"/>
<dbReference type="EMBL" id="CM001402">
    <property type="protein sequence ID" value="EHO41103.1"/>
    <property type="molecule type" value="Genomic_DNA"/>
</dbReference>
<dbReference type="Proteomes" id="UP000183868">
    <property type="component" value="Chromosome"/>
</dbReference>
<dbReference type="EMBL" id="CP018099">
    <property type="protein sequence ID" value="APF20368.1"/>
    <property type="molecule type" value="Genomic_DNA"/>
</dbReference>
<sequence>MKNKALILYRRGFTYERIAKTLDISVRHAIRLVTEGRDEIDKIMHDIAKKGFEDAAWYALASEAGLTLNEIANRVGVSVQFVEERIRPFLR</sequence>
<dbReference type="AlphaFoldDB" id="H1XPX7"/>
<dbReference type="RefSeq" id="WP_006928200.1">
    <property type="nucleotide sequence ID" value="NZ_CM001402.1"/>
</dbReference>
<evidence type="ECO:0000313" key="3">
    <source>
        <dbReference type="Proteomes" id="UP000004671"/>
    </source>
</evidence>
<keyword evidence="3" id="KW-1185">Reference proteome</keyword>
<evidence type="ECO:0000313" key="4">
    <source>
        <dbReference type="Proteomes" id="UP000183868"/>
    </source>
</evidence>
<dbReference type="STRING" id="880073.Cabys_3622"/>
<protein>
    <submittedName>
        <fullName evidence="2">Uncharacterized protein</fullName>
    </submittedName>
</protein>
<dbReference type="PaxDb" id="880073-Calab_1482"/>
<gene>
    <name evidence="1" type="ORF">Cabys_3622</name>
    <name evidence="2" type="ORF">Calab_1482</name>
</gene>
<evidence type="ECO:0000313" key="2">
    <source>
        <dbReference type="EMBL" id="EHO41103.1"/>
    </source>
</evidence>
<dbReference type="Proteomes" id="UP000004671">
    <property type="component" value="Chromosome"/>
</dbReference>